<keyword evidence="2" id="KW-0456">Lyase</keyword>
<accession>A0A168C3N0</accession>
<dbReference type="EC" id="4.3.2.9" evidence="1"/>
<evidence type="ECO:0000256" key="1">
    <source>
        <dbReference type="ARBA" id="ARBA00012346"/>
    </source>
</evidence>
<organism evidence="6 7">
    <name type="scientific">Moelleriella libera RCEF 2490</name>
    <dbReference type="NCBI Taxonomy" id="1081109"/>
    <lineage>
        <taxon>Eukaryota</taxon>
        <taxon>Fungi</taxon>
        <taxon>Dikarya</taxon>
        <taxon>Ascomycota</taxon>
        <taxon>Pezizomycotina</taxon>
        <taxon>Sordariomycetes</taxon>
        <taxon>Hypocreomycetidae</taxon>
        <taxon>Hypocreales</taxon>
        <taxon>Clavicipitaceae</taxon>
        <taxon>Moelleriella</taxon>
    </lineage>
</organism>
<gene>
    <name evidence="6" type="ORF">AAL_04397</name>
</gene>
<dbReference type="SUPFAM" id="SSF110857">
    <property type="entry name" value="Gamma-glutamyl cyclotransferase-like"/>
    <property type="match status" value="1"/>
</dbReference>
<dbReference type="InterPro" id="IPR036568">
    <property type="entry name" value="GGCT-like_sf"/>
</dbReference>
<proteinExistence type="predicted"/>
<evidence type="ECO:0000313" key="6">
    <source>
        <dbReference type="EMBL" id="KZZ96101.1"/>
    </source>
</evidence>
<dbReference type="Gene3D" id="3.10.490.10">
    <property type="entry name" value="Gamma-glutamyl cyclotransferase-like"/>
    <property type="match status" value="1"/>
</dbReference>
<evidence type="ECO:0000259" key="5">
    <source>
        <dbReference type="Pfam" id="PF06094"/>
    </source>
</evidence>
<protein>
    <recommendedName>
        <fullName evidence="1">gamma-glutamylcyclotransferase</fullName>
        <ecNumber evidence="1">4.3.2.9</ecNumber>
    </recommendedName>
</protein>
<feature type="binding site" evidence="4">
    <location>
        <begin position="9"/>
        <end position="14"/>
    </location>
    <ligand>
        <name>substrate</name>
    </ligand>
</feature>
<keyword evidence="7" id="KW-1185">Reference proteome</keyword>
<dbReference type="Pfam" id="PF06094">
    <property type="entry name" value="GGACT"/>
    <property type="match status" value="1"/>
</dbReference>
<evidence type="ECO:0000313" key="7">
    <source>
        <dbReference type="Proteomes" id="UP000078544"/>
    </source>
</evidence>
<evidence type="ECO:0000256" key="3">
    <source>
        <dbReference type="PIRSR" id="PIRSR617939-1"/>
    </source>
</evidence>
<comment type="caution">
    <text evidence="6">The sequence shown here is derived from an EMBL/GenBank/DDBJ whole genome shotgun (WGS) entry which is preliminary data.</text>
</comment>
<dbReference type="InterPro" id="IPR017939">
    <property type="entry name" value="G-Glutamylcylcotransferase"/>
</dbReference>
<dbReference type="Proteomes" id="UP000078544">
    <property type="component" value="Unassembled WGS sequence"/>
</dbReference>
<evidence type="ECO:0000256" key="4">
    <source>
        <dbReference type="PIRSR" id="PIRSR617939-2"/>
    </source>
</evidence>
<name>A0A168C3N0_9HYPO</name>
<dbReference type="GO" id="GO:0003839">
    <property type="term" value="F:gamma-glutamylcyclotransferase activity"/>
    <property type="evidence" value="ECO:0007669"/>
    <property type="project" value="UniProtKB-EC"/>
</dbReference>
<sequence length="209" mass="23516">MGSPQAKLYFAYGSNLHLRQMQRRCPRSKYIGSGRLPDFRWQINERGYANVVPANGGWVDGLVFEIDGSDEDRLDINEGVSIGAYEKQHMRVAVRLAPPLLYRRPVTWIVACGGPSAVYALARQSHDELIEMEVDGVLVYISSIYVSDGVPHEEYVQRINCGLKDSLILGMDDDYVRNCIRPFVPESRALTNETTVPTENIAPDAKERL</sequence>
<dbReference type="PANTHER" id="PTHR12935:SF0">
    <property type="entry name" value="GAMMA-GLUTAMYLCYCLOTRANSFERASE"/>
    <property type="match status" value="1"/>
</dbReference>
<dbReference type="STRING" id="1081109.A0A168C3N0"/>
<dbReference type="InterPro" id="IPR013024">
    <property type="entry name" value="GGCT-like"/>
</dbReference>
<dbReference type="CDD" id="cd06661">
    <property type="entry name" value="GGCT_like"/>
    <property type="match status" value="1"/>
</dbReference>
<feature type="active site" description="Proton acceptor" evidence="3">
    <location>
        <position position="78"/>
    </location>
</feature>
<dbReference type="OrthoDB" id="2924818at2759"/>
<reference evidence="6 7" key="1">
    <citation type="journal article" date="2016" name="Genome Biol. Evol.">
        <title>Divergent and convergent evolution of fungal pathogenicity.</title>
        <authorList>
            <person name="Shang Y."/>
            <person name="Xiao G."/>
            <person name="Zheng P."/>
            <person name="Cen K."/>
            <person name="Zhan S."/>
            <person name="Wang C."/>
        </authorList>
    </citation>
    <scope>NUCLEOTIDE SEQUENCE [LARGE SCALE GENOMIC DNA]</scope>
    <source>
        <strain evidence="6 7">RCEF 2490</strain>
    </source>
</reference>
<dbReference type="InterPro" id="IPR009288">
    <property type="entry name" value="AIG2-like_dom"/>
</dbReference>
<feature type="domain" description="Gamma-glutamylcyclotransferase AIG2-like" evidence="5">
    <location>
        <begin position="9"/>
        <end position="94"/>
    </location>
</feature>
<dbReference type="EMBL" id="AZGY01000008">
    <property type="protein sequence ID" value="KZZ96101.1"/>
    <property type="molecule type" value="Genomic_DNA"/>
</dbReference>
<dbReference type="AlphaFoldDB" id="A0A168C3N0"/>
<dbReference type="PANTHER" id="PTHR12935">
    <property type="entry name" value="GAMMA-GLUTAMYLCYCLOTRANSFERASE"/>
    <property type="match status" value="1"/>
</dbReference>
<evidence type="ECO:0000256" key="2">
    <source>
        <dbReference type="ARBA" id="ARBA00023239"/>
    </source>
</evidence>